<name>A0A8C7YGM2_9TELE</name>
<reference evidence="3" key="2">
    <citation type="submission" date="2025-09" db="UniProtKB">
        <authorList>
            <consortium name="Ensembl"/>
        </authorList>
    </citation>
    <scope>IDENTIFICATION</scope>
</reference>
<feature type="region of interest" description="Disordered" evidence="2">
    <location>
        <begin position="1"/>
        <end position="110"/>
    </location>
</feature>
<sequence length="383" mass="41585">MPLSPRPSADLGSTKAKGSSPSVVKNKGLERVVNQQRSSSCPRIGEPNHNVPSSQHSGSSRAVSPKSNGEWIKHSPSHAEHHREGPQKPSQATNRGESTPDVSSYKRPCLENSHPTGHLYLSQNDAYLNHSLAYASRYLHYPIPDGMGLHSIPISGKGPVYTHPALLGNNSLYQPHLAAKHPLPYPPNLPGGPGSEYLAYNSQEMAHPLMQTHSECKLLDRTNHKSRAQEKSRGAVEEPGSGRDNAEKETRDTNTVKSDREAGAQGQGGSQSKSLSSDKGDRTNQASHFTLNCVVKDLDQEKVCKETVKEDSIVDLVESQGEADDEEEGCQTSSKNSHRSSLAKRIANSSGYVGDRFKCVTTELFADSSKLSREQRALQVSPA</sequence>
<dbReference type="Ensembl" id="ENSOSIT00000028474.1">
    <property type="protein sequence ID" value="ENSOSIP00000027002.1"/>
    <property type="gene ID" value="ENSOSIG00000014206.1"/>
</dbReference>
<protein>
    <recommendedName>
        <fullName evidence="5">BCL6 corepressor</fullName>
    </recommendedName>
</protein>
<dbReference type="InterPro" id="IPR047144">
    <property type="entry name" value="BCOR-like"/>
</dbReference>
<dbReference type="GO" id="GO:0005634">
    <property type="term" value="C:nucleus"/>
    <property type="evidence" value="ECO:0007669"/>
    <property type="project" value="TreeGrafter"/>
</dbReference>
<feature type="compositionally biased region" description="Basic and acidic residues" evidence="2">
    <location>
        <begin position="223"/>
        <end position="262"/>
    </location>
</feature>
<feature type="compositionally biased region" description="Polar residues" evidence="2">
    <location>
        <begin position="88"/>
        <end position="102"/>
    </location>
</feature>
<dbReference type="GeneTree" id="ENSGT01030000235020"/>
<evidence type="ECO:0000256" key="2">
    <source>
        <dbReference type="SAM" id="MobiDB-lite"/>
    </source>
</evidence>
<dbReference type="AlphaFoldDB" id="A0A8C7YGM2"/>
<feature type="compositionally biased region" description="Basic and acidic residues" evidence="2">
    <location>
        <begin position="71"/>
        <end position="86"/>
    </location>
</feature>
<proteinExistence type="inferred from homology"/>
<evidence type="ECO:0000313" key="3">
    <source>
        <dbReference type="Ensembl" id="ENSOSIP00000027002.1"/>
    </source>
</evidence>
<evidence type="ECO:0000313" key="4">
    <source>
        <dbReference type="Proteomes" id="UP000694383"/>
    </source>
</evidence>
<feature type="region of interest" description="Disordered" evidence="2">
    <location>
        <begin position="319"/>
        <end position="347"/>
    </location>
</feature>
<evidence type="ECO:0008006" key="5">
    <source>
        <dbReference type="Google" id="ProtNLM"/>
    </source>
</evidence>
<organism evidence="3 4">
    <name type="scientific">Oryzias sinensis</name>
    <name type="common">Chinese medaka</name>
    <dbReference type="NCBI Taxonomy" id="183150"/>
    <lineage>
        <taxon>Eukaryota</taxon>
        <taxon>Metazoa</taxon>
        <taxon>Chordata</taxon>
        <taxon>Craniata</taxon>
        <taxon>Vertebrata</taxon>
        <taxon>Euteleostomi</taxon>
        <taxon>Actinopterygii</taxon>
        <taxon>Neopterygii</taxon>
        <taxon>Teleostei</taxon>
        <taxon>Neoteleostei</taxon>
        <taxon>Acanthomorphata</taxon>
        <taxon>Ovalentaria</taxon>
        <taxon>Atherinomorphae</taxon>
        <taxon>Beloniformes</taxon>
        <taxon>Adrianichthyidae</taxon>
        <taxon>Oryziinae</taxon>
        <taxon>Oryzias</taxon>
    </lineage>
</organism>
<evidence type="ECO:0000256" key="1">
    <source>
        <dbReference type="ARBA" id="ARBA00034703"/>
    </source>
</evidence>
<reference evidence="3" key="1">
    <citation type="submission" date="2025-08" db="UniProtKB">
        <authorList>
            <consortium name="Ensembl"/>
        </authorList>
    </citation>
    <scope>IDENTIFICATION</scope>
</reference>
<feature type="compositionally biased region" description="Polar residues" evidence="2">
    <location>
        <begin position="50"/>
        <end position="67"/>
    </location>
</feature>
<dbReference type="GO" id="GO:0000122">
    <property type="term" value="P:negative regulation of transcription by RNA polymerase II"/>
    <property type="evidence" value="ECO:0007669"/>
    <property type="project" value="TreeGrafter"/>
</dbReference>
<dbReference type="Proteomes" id="UP000694383">
    <property type="component" value="Unplaced"/>
</dbReference>
<feature type="region of interest" description="Disordered" evidence="2">
    <location>
        <begin position="223"/>
        <end position="283"/>
    </location>
</feature>
<dbReference type="GO" id="GO:0003714">
    <property type="term" value="F:transcription corepressor activity"/>
    <property type="evidence" value="ECO:0007669"/>
    <property type="project" value="TreeGrafter"/>
</dbReference>
<keyword evidence="4" id="KW-1185">Reference proteome</keyword>
<dbReference type="PANTHER" id="PTHR24117:SF8">
    <property type="entry name" value="BCL-6 COREPRESSOR"/>
    <property type="match status" value="1"/>
</dbReference>
<accession>A0A8C7YGM2</accession>
<dbReference type="PANTHER" id="PTHR24117">
    <property type="entry name" value="AGAP007537-PB"/>
    <property type="match status" value="1"/>
</dbReference>
<comment type="similarity">
    <text evidence="1">Belongs to the BCOR family.</text>
</comment>